<name>A0A4Q7UBN3_PSEST</name>
<sequence>MELEHTHIRTQRGSPKHTLLPSGKEDLDALLSTRLQQGWELAHYSTSAMHAELGAIEIYHDMIWQRPARPPVNDDPSADGVIR</sequence>
<accession>A0A4Q7UBN3</accession>
<comment type="caution">
    <text evidence="2">The sequence shown here is derived from an EMBL/GenBank/DDBJ whole genome shotgun (WGS) entry which is preliminary data.</text>
</comment>
<feature type="region of interest" description="Disordered" evidence="1">
    <location>
        <begin position="1"/>
        <end position="22"/>
    </location>
</feature>
<keyword evidence="3" id="KW-1185">Reference proteome</keyword>
<dbReference type="AlphaFoldDB" id="A0A4Q7UBN3"/>
<protein>
    <recommendedName>
        <fullName evidence="4">DUF4177 domain-containing protein</fullName>
    </recommendedName>
</protein>
<organism evidence="2 3">
    <name type="scientific">Pseudonocardia sediminis</name>
    <dbReference type="NCBI Taxonomy" id="1397368"/>
    <lineage>
        <taxon>Bacteria</taxon>
        <taxon>Bacillati</taxon>
        <taxon>Actinomycetota</taxon>
        <taxon>Actinomycetes</taxon>
        <taxon>Pseudonocardiales</taxon>
        <taxon>Pseudonocardiaceae</taxon>
        <taxon>Pseudonocardia</taxon>
    </lineage>
</organism>
<dbReference type="Proteomes" id="UP000291591">
    <property type="component" value="Unassembled WGS sequence"/>
</dbReference>
<dbReference type="EMBL" id="SHKL01000002">
    <property type="protein sequence ID" value="RZT75491.1"/>
    <property type="molecule type" value="Genomic_DNA"/>
</dbReference>
<gene>
    <name evidence="2" type="ORF">EV383_6231</name>
</gene>
<reference evidence="2 3" key="1">
    <citation type="submission" date="2019-02" db="EMBL/GenBank/DDBJ databases">
        <title>Sequencing the genomes of 1000 actinobacteria strains.</title>
        <authorList>
            <person name="Klenk H.-P."/>
        </authorList>
    </citation>
    <scope>NUCLEOTIDE SEQUENCE [LARGE SCALE GENOMIC DNA]</scope>
    <source>
        <strain evidence="2 3">DSM 45779</strain>
    </source>
</reference>
<evidence type="ECO:0000313" key="2">
    <source>
        <dbReference type="EMBL" id="RZT75491.1"/>
    </source>
</evidence>
<evidence type="ECO:0000256" key="1">
    <source>
        <dbReference type="SAM" id="MobiDB-lite"/>
    </source>
</evidence>
<evidence type="ECO:0008006" key="4">
    <source>
        <dbReference type="Google" id="ProtNLM"/>
    </source>
</evidence>
<proteinExistence type="predicted"/>
<evidence type="ECO:0000313" key="3">
    <source>
        <dbReference type="Proteomes" id="UP000291591"/>
    </source>
</evidence>